<name>A0A4R7K2Z4_9GAMM</name>
<dbReference type="AlphaFoldDB" id="A0A4R7K2Z4"/>
<evidence type="ECO:0000313" key="2">
    <source>
        <dbReference type="Proteomes" id="UP000295830"/>
    </source>
</evidence>
<reference evidence="1 2" key="1">
    <citation type="submission" date="2019-03" db="EMBL/GenBank/DDBJ databases">
        <title>Genomic Encyclopedia of Type Strains, Phase IV (KMG-IV): sequencing the most valuable type-strain genomes for metagenomic binning, comparative biology and taxonomic classification.</title>
        <authorList>
            <person name="Goeker M."/>
        </authorList>
    </citation>
    <scope>NUCLEOTIDE SEQUENCE [LARGE SCALE GENOMIC DNA]</scope>
    <source>
        <strain evidence="1 2">DSM 15505</strain>
    </source>
</reference>
<gene>
    <name evidence="1" type="ORF">DES49_0048</name>
</gene>
<dbReference type="PANTHER" id="PTHR35564">
    <property type="match status" value="1"/>
</dbReference>
<sequence>MSIGPAAGNQDFFRTVWRIERQIRNERSPYHRVGHDGWPSQELVRFRTSQHMGFAGQDLVEAREERLPEGSLSAELTVDSLGLTGARGALPAHYTEMVLSQLKARSPALKDFLDLFNHRLLSLFYRSWEKTQPAVHQERTEGDIFTTILRSLTGSESDWEIHYGAALARGPRSATTIRTMLEDVADMPVEVQSLKGGWEPVSPGDQTILPSRTMEKGQYAHLGEAMLGGRAWIADKGADIVFHPKDNAQLESLLPGGRASAAVARLTSRLVGHQIQLRYRAVANLDGVKGVRLGERGRLGTDSFISTCRTQDRKVDISFKPSQGKDKQSCHQ</sequence>
<comment type="caution">
    <text evidence="1">The sequence shown here is derived from an EMBL/GenBank/DDBJ whole genome shotgun (WGS) entry which is preliminary data.</text>
</comment>
<keyword evidence="2" id="KW-1185">Reference proteome</keyword>
<dbReference type="RefSeq" id="WP_133734387.1">
    <property type="nucleotide sequence ID" value="NZ_SOAX01000001.1"/>
</dbReference>
<dbReference type="Proteomes" id="UP000295830">
    <property type="component" value="Unassembled WGS sequence"/>
</dbReference>
<organism evidence="1 2">
    <name type="scientific">Halospina denitrificans</name>
    <dbReference type="NCBI Taxonomy" id="332522"/>
    <lineage>
        <taxon>Bacteria</taxon>
        <taxon>Pseudomonadati</taxon>
        <taxon>Pseudomonadota</taxon>
        <taxon>Gammaproteobacteria</taxon>
        <taxon>Halospina</taxon>
    </lineage>
</organism>
<dbReference type="EMBL" id="SOAX01000001">
    <property type="protein sequence ID" value="TDT43949.1"/>
    <property type="molecule type" value="Genomic_DNA"/>
</dbReference>
<evidence type="ECO:0000313" key="1">
    <source>
        <dbReference type="EMBL" id="TDT43949.1"/>
    </source>
</evidence>
<protein>
    <submittedName>
        <fullName evidence="1">Type VI secretion system protein ImpH</fullName>
    </submittedName>
</protein>
<dbReference type="OrthoDB" id="1523296at2"/>
<dbReference type="Pfam" id="PF06996">
    <property type="entry name" value="T6SS_TssG"/>
    <property type="match status" value="1"/>
</dbReference>
<dbReference type="InterPro" id="IPR010732">
    <property type="entry name" value="T6SS_TssG-like"/>
</dbReference>
<dbReference type="NCBIfam" id="TIGR03347">
    <property type="entry name" value="VI_chp_1"/>
    <property type="match status" value="1"/>
</dbReference>
<proteinExistence type="predicted"/>
<dbReference type="PANTHER" id="PTHR35564:SF4">
    <property type="entry name" value="CYTOPLASMIC PROTEIN"/>
    <property type="match status" value="1"/>
</dbReference>
<accession>A0A4R7K2Z4</accession>